<comment type="caution">
    <text evidence="2">The sequence shown here is derived from an EMBL/GenBank/DDBJ whole genome shotgun (WGS) entry which is preliminary data.</text>
</comment>
<sequence length="186" mass="21152">MDIKTEEAYRLSFQHIQSHDVLAACRTVANYELSQPRPRGLFSGISAQEYWARYPEPSDVEILESIFSETAEILSKISDDDLNAARIIAAFNFIWGLSQIPKWLYRHEFASSNLSDSAVPLMLLFRAKSRQELKQYEKVEILGCPDSCKFCKSQSGKIYKSSDAPVLPHAHCTHEQGCRCCYLPVI</sequence>
<accession>A0A425B314</accession>
<dbReference type="Proteomes" id="UP000260504">
    <property type="component" value="Unassembled WGS sequence"/>
</dbReference>
<proteinExistence type="predicted"/>
<evidence type="ECO:0000313" key="1">
    <source>
        <dbReference type="EMBL" id="RGB18732.1"/>
    </source>
</evidence>
<protein>
    <submittedName>
        <fullName evidence="2">Uncharacterized protein</fullName>
    </submittedName>
</protein>
<dbReference type="EMBL" id="NVYQ01000028">
    <property type="protein sequence ID" value="RGB18732.1"/>
    <property type="molecule type" value="Genomic_DNA"/>
</dbReference>
<evidence type="ECO:0000313" key="3">
    <source>
        <dbReference type="Proteomes" id="UP000260504"/>
    </source>
</evidence>
<reference evidence="2 4" key="2">
    <citation type="submission" date="2017-09" db="EMBL/GenBank/DDBJ databases">
        <title>Phenotypic and genotypic characterization of Colombian isolates of Neisseria meningitidis recovered from invasive disease.</title>
        <authorList>
            <person name="Duarte C."/>
            <person name="Gabastou J.M."/>
            <person name="Moreno J."/>
        </authorList>
    </citation>
    <scope>NUCLEOTIDE SEQUENCE [LARGE SCALE GENOMIC DNA]</scope>
    <source>
        <strain evidence="2 4">INS-Nm1012</strain>
    </source>
</reference>
<dbReference type="RefSeq" id="WP_002255716.1">
    <property type="nucleotide sequence ID" value="NZ_CP031328.1"/>
</dbReference>
<name>A0A425B314_NEIME</name>
<reference evidence="1 3" key="1">
    <citation type="submission" date="2017-08" db="EMBL/GenBank/DDBJ databases">
        <title>Meningococcal Conjunctivitis and Endemic Carriage at a Military Recruit Training Center.</title>
        <authorList>
            <person name="Bobb A.J."/>
            <person name="Galac M.R."/>
            <person name="Snesrud E."/>
            <person name="Clagett C.D."/>
        </authorList>
    </citation>
    <scope>NUCLEOTIDE SEQUENCE [LARGE SCALE GENOMIC DNA]</scope>
    <source>
        <strain evidence="1 3">MRSN431200</strain>
    </source>
</reference>
<evidence type="ECO:0000313" key="4">
    <source>
        <dbReference type="Proteomes" id="UP000283666"/>
    </source>
</evidence>
<gene>
    <name evidence="1" type="ORF">CIJ84_02340</name>
    <name evidence="2" type="ORF">COH52_05930</name>
</gene>
<organism evidence="2 4">
    <name type="scientific">Neisseria meningitidis</name>
    <dbReference type="NCBI Taxonomy" id="487"/>
    <lineage>
        <taxon>Bacteria</taxon>
        <taxon>Pseudomonadati</taxon>
        <taxon>Pseudomonadota</taxon>
        <taxon>Betaproteobacteria</taxon>
        <taxon>Neisseriales</taxon>
        <taxon>Neisseriaceae</taxon>
        <taxon>Neisseria</taxon>
    </lineage>
</organism>
<dbReference type="EMBL" id="NWZY01000013">
    <property type="protein sequence ID" value="RQK78719.1"/>
    <property type="molecule type" value="Genomic_DNA"/>
</dbReference>
<evidence type="ECO:0000313" key="2">
    <source>
        <dbReference type="EMBL" id="RQK78719.1"/>
    </source>
</evidence>
<dbReference type="Proteomes" id="UP000283666">
    <property type="component" value="Unassembled WGS sequence"/>
</dbReference>
<dbReference type="AlphaFoldDB" id="A0A425B314"/>